<dbReference type="EMBL" id="RCHU01001010">
    <property type="protein sequence ID" value="TKR84360.1"/>
    <property type="molecule type" value="Genomic_DNA"/>
</dbReference>
<name>A0A4U5NNH4_POPAL</name>
<evidence type="ECO:0000256" key="1">
    <source>
        <dbReference type="SAM" id="MobiDB-lite"/>
    </source>
</evidence>
<evidence type="ECO:0000313" key="2">
    <source>
        <dbReference type="EMBL" id="TKR84360.1"/>
    </source>
</evidence>
<feature type="compositionally biased region" description="Low complexity" evidence="1">
    <location>
        <begin position="55"/>
        <end position="68"/>
    </location>
</feature>
<sequence>MCYRVECKQCKKYSRGGCGEHLATLYASIDKGKHCMCKSWPGVVVPTEETATEQTPSGGVSTSATTTTGHQEDGVMWLDPHGFLKYFDVSTLSAISVMLPRSLPL</sequence>
<reference evidence="2" key="1">
    <citation type="submission" date="2018-10" db="EMBL/GenBank/DDBJ databases">
        <title>Population genomic analysis revealed the cold adaptation of white poplar.</title>
        <authorList>
            <person name="Liu Y.-J."/>
        </authorList>
    </citation>
    <scope>NUCLEOTIDE SEQUENCE [LARGE SCALE GENOMIC DNA]</scope>
    <source>
        <strain evidence="2">PAL-ZL1</strain>
    </source>
</reference>
<accession>A0A4U5NNH4</accession>
<comment type="caution">
    <text evidence="2">The sequence shown here is derived from an EMBL/GenBank/DDBJ whole genome shotgun (WGS) entry which is preliminary data.</text>
</comment>
<feature type="region of interest" description="Disordered" evidence="1">
    <location>
        <begin position="48"/>
        <end position="68"/>
    </location>
</feature>
<proteinExistence type="predicted"/>
<protein>
    <submittedName>
        <fullName evidence="2">Uncharacterized protein</fullName>
    </submittedName>
</protein>
<dbReference type="PANTHER" id="PTHR34724:SF2">
    <property type="entry name" value="OS12G0596101 PROTEIN"/>
    <property type="match status" value="1"/>
</dbReference>
<gene>
    <name evidence="2" type="ORF">D5086_0000258540</name>
</gene>
<dbReference type="AlphaFoldDB" id="A0A4U5NNH4"/>
<dbReference type="PANTHER" id="PTHR34724">
    <property type="entry name" value="OS12G0596101 PROTEIN"/>
    <property type="match status" value="1"/>
</dbReference>
<organism evidence="2">
    <name type="scientific">Populus alba</name>
    <name type="common">White poplar</name>
    <dbReference type="NCBI Taxonomy" id="43335"/>
    <lineage>
        <taxon>Eukaryota</taxon>
        <taxon>Viridiplantae</taxon>
        <taxon>Streptophyta</taxon>
        <taxon>Embryophyta</taxon>
        <taxon>Tracheophyta</taxon>
        <taxon>Spermatophyta</taxon>
        <taxon>Magnoliopsida</taxon>
        <taxon>eudicotyledons</taxon>
        <taxon>Gunneridae</taxon>
        <taxon>Pentapetalae</taxon>
        <taxon>rosids</taxon>
        <taxon>fabids</taxon>
        <taxon>Malpighiales</taxon>
        <taxon>Salicaceae</taxon>
        <taxon>Saliceae</taxon>
        <taxon>Populus</taxon>
    </lineage>
</organism>